<name>B1ZUR2_OPITP</name>
<dbReference type="PANTHER" id="PTHR33507">
    <property type="entry name" value="INNER MEMBRANE PROTEIN YBBJ"/>
    <property type="match status" value="1"/>
</dbReference>
<dbReference type="STRING" id="452637.Oter_1662"/>
<feature type="transmembrane region" description="Helical" evidence="6">
    <location>
        <begin position="293"/>
        <end position="315"/>
    </location>
</feature>
<feature type="domain" description="NfeD integral membrane" evidence="9">
    <location>
        <begin position="272"/>
        <end position="396"/>
    </location>
</feature>
<evidence type="ECO:0000259" key="9">
    <source>
        <dbReference type="Pfam" id="PF24961"/>
    </source>
</evidence>
<feature type="transmembrane region" description="Helical" evidence="6">
    <location>
        <begin position="265"/>
        <end position="286"/>
    </location>
</feature>
<evidence type="ECO:0000259" key="8">
    <source>
        <dbReference type="Pfam" id="PF01957"/>
    </source>
</evidence>
<dbReference type="GO" id="GO:0005886">
    <property type="term" value="C:plasma membrane"/>
    <property type="evidence" value="ECO:0007669"/>
    <property type="project" value="TreeGrafter"/>
</dbReference>
<dbReference type="Gene3D" id="3.90.226.10">
    <property type="entry name" value="2-enoyl-CoA Hydratase, Chain A, domain 1"/>
    <property type="match status" value="1"/>
</dbReference>
<dbReference type="InterPro" id="IPR002810">
    <property type="entry name" value="NfeD-like_C"/>
</dbReference>
<comment type="subcellular location">
    <subcellularLocation>
        <location evidence="1">Membrane</location>
        <topology evidence="1">Multi-pass membrane protein</topology>
    </subcellularLocation>
</comment>
<accession>B1ZUR2</accession>
<reference evidence="11 12" key="1">
    <citation type="journal article" date="2011" name="J. Bacteriol.">
        <title>Genome sequence of the verrucomicrobium Opitutus terrae PB90-1, an abundant inhabitant of rice paddy soil ecosystems.</title>
        <authorList>
            <person name="van Passel M.W."/>
            <person name="Kant R."/>
            <person name="Palva A."/>
            <person name="Copeland A."/>
            <person name="Lucas S."/>
            <person name="Lapidus A."/>
            <person name="Glavina del Rio T."/>
            <person name="Pitluck S."/>
            <person name="Goltsman E."/>
            <person name="Clum A."/>
            <person name="Sun H."/>
            <person name="Schmutz J."/>
            <person name="Larimer F.W."/>
            <person name="Land M.L."/>
            <person name="Hauser L."/>
            <person name="Kyrpides N."/>
            <person name="Mikhailova N."/>
            <person name="Richardson P.P."/>
            <person name="Janssen P.H."/>
            <person name="de Vos W.M."/>
            <person name="Smidt H."/>
        </authorList>
    </citation>
    <scope>NUCLEOTIDE SEQUENCE [LARGE SCALE GENOMIC DNA]</scope>
    <source>
        <strain evidence="12">DSM 11246 / JCM 15787 / PB90-1</strain>
    </source>
</reference>
<evidence type="ECO:0000256" key="7">
    <source>
        <dbReference type="SAM" id="SignalP"/>
    </source>
</evidence>
<dbReference type="Pfam" id="PF01957">
    <property type="entry name" value="NfeD"/>
    <property type="match status" value="1"/>
</dbReference>
<proteinExistence type="predicted"/>
<dbReference type="KEGG" id="ote:Oter_1662"/>
<gene>
    <name evidence="11" type="ordered locus">Oter_1662</name>
</gene>
<dbReference type="EMBL" id="CP001032">
    <property type="protein sequence ID" value="ACB74946.1"/>
    <property type="molecule type" value="Genomic_DNA"/>
</dbReference>
<dbReference type="InterPro" id="IPR012340">
    <property type="entry name" value="NA-bd_OB-fold"/>
</dbReference>
<dbReference type="InterPro" id="IPR052165">
    <property type="entry name" value="Membrane_assoc_protease"/>
</dbReference>
<feature type="chain" id="PRO_5002774941" evidence="7">
    <location>
        <begin position="23"/>
        <end position="493"/>
    </location>
</feature>
<dbReference type="HOGENOM" id="CLU_024619_2_0_0"/>
<dbReference type="InterPro" id="IPR056738">
    <property type="entry name" value="NfeD1b_N"/>
</dbReference>
<evidence type="ECO:0000313" key="12">
    <source>
        <dbReference type="Proteomes" id="UP000007013"/>
    </source>
</evidence>
<dbReference type="SUPFAM" id="SSF52096">
    <property type="entry name" value="ClpP/crotonase"/>
    <property type="match status" value="1"/>
</dbReference>
<dbReference type="InterPro" id="IPR056739">
    <property type="entry name" value="NfeD_membrane"/>
</dbReference>
<keyword evidence="12" id="KW-1185">Reference proteome</keyword>
<evidence type="ECO:0000259" key="10">
    <source>
        <dbReference type="Pfam" id="PF25145"/>
    </source>
</evidence>
<keyword evidence="3 6" id="KW-1133">Transmembrane helix</keyword>
<feature type="transmembrane region" description="Helical" evidence="6">
    <location>
        <begin position="382"/>
        <end position="404"/>
    </location>
</feature>
<dbReference type="AlphaFoldDB" id="B1ZUR2"/>
<feature type="transmembrane region" description="Helical" evidence="6">
    <location>
        <begin position="321"/>
        <end position="339"/>
    </location>
</feature>
<feature type="domain" description="NfeD-like C-terminal" evidence="8">
    <location>
        <begin position="435"/>
        <end position="490"/>
    </location>
</feature>
<dbReference type="eggNOG" id="COG1030">
    <property type="taxonomic scope" value="Bacteria"/>
</dbReference>
<dbReference type="RefSeq" id="WP_012374483.1">
    <property type="nucleotide sequence ID" value="NC_010571.1"/>
</dbReference>
<dbReference type="Pfam" id="PF24961">
    <property type="entry name" value="NfeD_membrane"/>
    <property type="match status" value="1"/>
</dbReference>
<feature type="domain" description="NfeD1b N-terminal" evidence="10">
    <location>
        <begin position="55"/>
        <end position="222"/>
    </location>
</feature>
<sequence length="493" mass="52214">MCTWLRLLLGLCVGAVAAKAEAEPTASPTAAPPAKAIPDAAPATTAKPAPEIRRIYVIPVREQIGSAVLYVVRRGIKEAIEQRAEAVIFDMDTPGGALDKTMSIMEAIGRFPGRTLTYVNTDAISAGAFISATTDEIWFAPRGKIGAAAPVGMSGQDIDKTMRQKVVSYLKAEVRSLSEGKGYRGQVVSAMIDEDYELKIGDTVLKPKGELLTLTASEAAKTYGEPPQPLLSAGTADTLEQLVTQRFGAEHVQITRLELTWSEVLATWLNAISPVLLGLGMLALFIEFKTPGFGIFGIIGIACLALVFLGNYIAGLSGHEPLLVFGLGLLFVAVEIFFFPGVGVLALAGVVLVLGSLFWSMADFWPKEAVPVAWTADIFLLPALNLTLGVLVAIALGVVLARFLPRGWVWDRLVLAAAIAGNSQRGADTPEVKEASLIGARGVAVTALRPGGVVEVEGQRYEATVEVGDVAPGEAVVVRGRSDFALIVERLNP</sequence>
<dbReference type="Proteomes" id="UP000007013">
    <property type="component" value="Chromosome"/>
</dbReference>
<evidence type="ECO:0000256" key="4">
    <source>
        <dbReference type="ARBA" id="ARBA00023136"/>
    </source>
</evidence>
<organism evidence="11 12">
    <name type="scientific">Opitutus terrae (strain DSM 11246 / JCM 15787 / PB90-1)</name>
    <dbReference type="NCBI Taxonomy" id="452637"/>
    <lineage>
        <taxon>Bacteria</taxon>
        <taxon>Pseudomonadati</taxon>
        <taxon>Verrucomicrobiota</taxon>
        <taxon>Opitutia</taxon>
        <taxon>Opitutales</taxon>
        <taxon>Opitutaceae</taxon>
        <taxon>Opitutus</taxon>
    </lineage>
</organism>
<keyword evidence="7" id="KW-0732">Signal</keyword>
<dbReference type="Pfam" id="PF25145">
    <property type="entry name" value="NfeD1b_N"/>
    <property type="match status" value="1"/>
</dbReference>
<evidence type="ECO:0000256" key="1">
    <source>
        <dbReference type="ARBA" id="ARBA00004141"/>
    </source>
</evidence>
<dbReference type="OrthoDB" id="9806253at2"/>
<evidence type="ECO:0000256" key="2">
    <source>
        <dbReference type="ARBA" id="ARBA00022692"/>
    </source>
</evidence>
<evidence type="ECO:0000256" key="6">
    <source>
        <dbReference type="SAM" id="Phobius"/>
    </source>
</evidence>
<dbReference type="SUPFAM" id="SSF141322">
    <property type="entry name" value="NfeD domain-like"/>
    <property type="match status" value="1"/>
</dbReference>
<feature type="region of interest" description="Disordered" evidence="5">
    <location>
        <begin position="23"/>
        <end position="45"/>
    </location>
</feature>
<dbReference type="CDD" id="cd07021">
    <property type="entry name" value="Clp_protease_NfeD_like"/>
    <property type="match status" value="1"/>
</dbReference>
<dbReference type="InterPro" id="IPR029045">
    <property type="entry name" value="ClpP/crotonase-like_dom_sf"/>
</dbReference>
<feature type="signal peptide" evidence="7">
    <location>
        <begin position="1"/>
        <end position="22"/>
    </location>
</feature>
<protein>
    <submittedName>
        <fullName evidence="11">Uncharacterized protein</fullName>
    </submittedName>
</protein>
<evidence type="ECO:0000256" key="3">
    <source>
        <dbReference type="ARBA" id="ARBA00022989"/>
    </source>
</evidence>
<dbReference type="PANTHER" id="PTHR33507:SF3">
    <property type="entry name" value="INNER MEMBRANE PROTEIN YBBJ"/>
    <property type="match status" value="1"/>
</dbReference>
<evidence type="ECO:0000313" key="11">
    <source>
        <dbReference type="EMBL" id="ACB74946.1"/>
    </source>
</evidence>
<dbReference type="Gene3D" id="2.40.50.140">
    <property type="entry name" value="Nucleic acid-binding proteins"/>
    <property type="match status" value="1"/>
</dbReference>
<keyword evidence="2 6" id="KW-0812">Transmembrane</keyword>
<evidence type="ECO:0000256" key="5">
    <source>
        <dbReference type="SAM" id="MobiDB-lite"/>
    </source>
</evidence>
<keyword evidence="4 6" id="KW-0472">Membrane</keyword>
<feature type="transmembrane region" description="Helical" evidence="6">
    <location>
        <begin position="344"/>
        <end position="362"/>
    </location>
</feature>